<sequence length="582" mass="62646">MRPAAETKPPASPVLGENGLTQILALVVEEVRDSISTDINGADLLFSLLSAPWLQSLLKVQTLLSPMVGPSPEARELYDLLRRPHIQALLLSHDMVAQKDFDPVLPPLPEDLPEDEEAMRIVCLVKNNQPLKGASEGIHSHWDKLRRLARQRLIPGRSPEAGRQGGRRQCPPRRESLASARLLSPQSSPARSPHKAPIPCCSPNTIKGCDVLQPSNAFWEGGLNHSAPSMCSSVVIDDMIEEVSTSPHDCHSPCSYQPCALPPSYYHTLCPSLSYHKPACGPPRASTAPPSPMQLRRGPGRVQERGAPPVLVEPVPLAKQESLDELRSSVHEAASHMERSTNDVCLLGRKMAAATERMSASVQENAQALATLAEVVEKLQRLVAASKASPTPSLSLSPANSTEAPHTDAHFNHVASCQIPRYVPHNATQPSSTSSNGAPHYGNVPDIVLPSDDTHDYAVPRSDAVSNLPILKHSPRSRGRLVRHSPPPRKPRCPSCSSSSSSSSGSITFLQVQPAKTQGTSPNRLSATVSPNGRLASRTPSASPRRAADGHPSLPNGMWLAKAESNSTGCLSGKKKRRKKKK</sequence>
<feature type="compositionally biased region" description="Polar residues" evidence="1">
    <location>
        <begin position="507"/>
        <end position="531"/>
    </location>
</feature>
<feature type="compositionally biased region" description="Low complexity" evidence="1">
    <location>
        <begin position="493"/>
        <end position="506"/>
    </location>
</feature>
<evidence type="ECO:0000313" key="3">
    <source>
        <dbReference type="EMBL" id="KAL2087954.1"/>
    </source>
</evidence>
<feature type="region of interest" description="Disordered" evidence="1">
    <location>
        <begin position="153"/>
        <end position="173"/>
    </location>
</feature>
<dbReference type="PROSITE" id="PS51022">
    <property type="entry name" value="L27"/>
    <property type="match status" value="1"/>
</dbReference>
<dbReference type="SMART" id="SM00569">
    <property type="entry name" value="L27"/>
    <property type="match status" value="1"/>
</dbReference>
<name>A0ABD1JME0_9TELE</name>
<dbReference type="Pfam" id="PF02828">
    <property type="entry name" value="L27"/>
    <property type="match status" value="1"/>
</dbReference>
<reference evidence="3 4" key="1">
    <citation type="submission" date="2024-09" db="EMBL/GenBank/DDBJ databases">
        <title>A chromosome-level genome assembly of Gray's grenadier anchovy, Coilia grayii.</title>
        <authorList>
            <person name="Fu Z."/>
        </authorList>
    </citation>
    <scope>NUCLEOTIDE SEQUENCE [LARGE SCALE GENOMIC DNA]</scope>
    <source>
        <strain evidence="3">G4</strain>
        <tissue evidence="3">Muscle</tissue>
    </source>
</reference>
<organism evidence="3 4">
    <name type="scientific">Coilia grayii</name>
    <name type="common">Gray's grenadier anchovy</name>
    <dbReference type="NCBI Taxonomy" id="363190"/>
    <lineage>
        <taxon>Eukaryota</taxon>
        <taxon>Metazoa</taxon>
        <taxon>Chordata</taxon>
        <taxon>Craniata</taxon>
        <taxon>Vertebrata</taxon>
        <taxon>Euteleostomi</taxon>
        <taxon>Actinopterygii</taxon>
        <taxon>Neopterygii</taxon>
        <taxon>Teleostei</taxon>
        <taxon>Clupei</taxon>
        <taxon>Clupeiformes</taxon>
        <taxon>Clupeoidei</taxon>
        <taxon>Engraulidae</taxon>
        <taxon>Coilinae</taxon>
        <taxon>Coilia</taxon>
    </lineage>
</organism>
<dbReference type="InterPro" id="IPR014775">
    <property type="entry name" value="L27_C"/>
</dbReference>
<feature type="region of interest" description="Disordered" evidence="1">
    <location>
        <begin position="386"/>
        <end position="406"/>
    </location>
</feature>
<evidence type="ECO:0000259" key="2">
    <source>
        <dbReference type="PROSITE" id="PS51022"/>
    </source>
</evidence>
<feature type="compositionally biased region" description="Polar residues" evidence="1">
    <location>
        <begin position="426"/>
        <end position="437"/>
    </location>
</feature>
<feature type="compositionally biased region" description="Basic residues" evidence="1">
    <location>
        <begin position="473"/>
        <end position="492"/>
    </location>
</feature>
<feature type="compositionally biased region" description="Basic residues" evidence="1">
    <location>
        <begin position="573"/>
        <end position="582"/>
    </location>
</feature>
<evidence type="ECO:0000313" key="4">
    <source>
        <dbReference type="Proteomes" id="UP001591681"/>
    </source>
</evidence>
<accession>A0ABD1JME0</accession>
<dbReference type="Gene3D" id="1.10.287.650">
    <property type="entry name" value="L27 domain"/>
    <property type="match status" value="1"/>
</dbReference>
<feature type="compositionally biased region" description="Low complexity" evidence="1">
    <location>
        <begin position="386"/>
        <end position="402"/>
    </location>
</feature>
<keyword evidence="4" id="KW-1185">Reference proteome</keyword>
<feature type="region of interest" description="Disordered" evidence="1">
    <location>
        <begin position="423"/>
        <end position="582"/>
    </location>
</feature>
<dbReference type="Proteomes" id="UP001591681">
    <property type="component" value="Unassembled WGS sequence"/>
</dbReference>
<feature type="domain" description="L27" evidence="2">
    <location>
        <begin position="50"/>
        <end position="104"/>
    </location>
</feature>
<gene>
    <name evidence="3" type="ORF">ACEWY4_016782</name>
</gene>
<protein>
    <recommendedName>
        <fullName evidence="2">L27 domain-containing protein</fullName>
    </recommendedName>
</protein>
<feature type="region of interest" description="Disordered" evidence="1">
    <location>
        <begin position="281"/>
        <end position="301"/>
    </location>
</feature>
<comment type="caution">
    <text evidence="3">The sequence shown here is derived from an EMBL/GenBank/DDBJ whole genome shotgun (WGS) entry which is preliminary data.</text>
</comment>
<evidence type="ECO:0000256" key="1">
    <source>
        <dbReference type="SAM" id="MobiDB-lite"/>
    </source>
</evidence>
<dbReference type="InterPro" id="IPR036892">
    <property type="entry name" value="L27_dom_sf"/>
</dbReference>
<dbReference type="AlphaFoldDB" id="A0ABD1JME0"/>
<dbReference type="SUPFAM" id="SSF101288">
    <property type="entry name" value="L27 domain"/>
    <property type="match status" value="1"/>
</dbReference>
<proteinExistence type="predicted"/>
<dbReference type="EMBL" id="JBHFQA010000014">
    <property type="protein sequence ID" value="KAL2087954.1"/>
    <property type="molecule type" value="Genomic_DNA"/>
</dbReference>
<dbReference type="InterPro" id="IPR004172">
    <property type="entry name" value="L27_dom"/>
</dbReference>